<keyword evidence="1" id="KW-0732">Signal</keyword>
<keyword evidence="3" id="KW-1185">Reference proteome</keyword>
<dbReference type="EMBL" id="CP039247">
    <property type="protein sequence ID" value="QCB28369.1"/>
    <property type="molecule type" value="Genomic_DNA"/>
</dbReference>
<feature type="chain" id="PRO_5020313033" evidence="1">
    <location>
        <begin position="28"/>
        <end position="156"/>
    </location>
</feature>
<evidence type="ECO:0000313" key="3">
    <source>
        <dbReference type="Proteomes" id="UP000296352"/>
    </source>
</evidence>
<organism evidence="2 3">
    <name type="scientific">Corynebacterium endometrii</name>
    <dbReference type="NCBI Taxonomy" id="2488819"/>
    <lineage>
        <taxon>Bacteria</taxon>
        <taxon>Bacillati</taxon>
        <taxon>Actinomycetota</taxon>
        <taxon>Actinomycetes</taxon>
        <taxon>Mycobacteriales</taxon>
        <taxon>Corynebacteriaceae</taxon>
        <taxon>Corynebacterium</taxon>
    </lineage>
</organism>
<dbReference type="OrthoDB" id="4411781at2"/>
<dbReference type="AlphaFoldDB" id="A0A4P7QFQ8"/>
<evidence type="ECO:0000256" key="1">
    <source>
        <dbReference type="SAM" id="SignalP"/>
    </source>
</evidence>
<sequence length="156" mass="16696" precursor="true">MFDVKKIIIATTAAITVGLGGAATAQAQEYGPITGWSNAAGTVKCDHLTVDGKHYIRCVSPEAVKVMPECSPPQELVPSFSLENGRSFASCWNQGLVAQSHPVRVAWQLFQKGDIWILPTASQGFHFFSLRGYHGYAGPDAVDTAAGLGKLSSRLF</sequence>
<dbReference type="Proteomes" id="UP000296352">
    <property type="component" value="Chromosome"/>
</dbReference>
<accession>A0A4P7QFQ8</accession>
<evidence type="ECO:0000313" key="2">
    <source>
        <dbReference type="EMBL" id="QCB28369.1"/>
    </source>
</evidence>
<dbReference type="RefSeq" id="WP_136141114.1">
    <property type="nucleotide sequence ID" value="NZ_CP039247.1"/>
</dbReference>
<dbReference type="KEGG" id="cee:CENDO_05425"/>
<proteinExistence type="predicted"/>
<gene>
    <name evidence="2" type="ORF">CENDO_05425</name>
</gene>
<feature type="signal peptide" evidence="1">
    <location>
        <begin position="1"/>
        <end position="27"/>
    </location>
</feature>
<name>A0A4P7QFQ8_9CORY</name>
<protein>
    <submittedName>
        <fullName evidence="2">Uncharacterized protein</fullName>
    </submittedName>
</protein>
<reference evidence="2 3" key="1">
    <citation type="submission" date="2019-04" db="EMBL/GenBank/DDBJ databases">
        <title>Corynebacterium endometrii sp. nov., isolated from the uterus of a cow with endometritis.</title>
        <authorList>
            <person name="Ballas P."/>
            <person name="Ruckert C."/>
            <person name="Wagener K."/>
            <person name="Drillich M."/>
            <person name="Kaempfer P."/>
            <person name="Busse H.-J."/>
            <person name="Ehling-Schulz M."/>
        </authorList>
    </citation>
    <scope>NUCLEOTIDE SEQUENCE [LARGE SCALE GENOMIC DNA]</scope>
    <source>
        <strain evidence="2 3">LMM-1653</strain>
    </source>
</reference>